<name>A0A4V3VL60_9EURY</name>
<sequence length="351" mass="37033">MSFVIGRGSDAETVQAGHVGQYRALDGSEGADLYVDLDGPHAMLVVGKRGYGKSFTMGVLAEELARTSGVAPVVVDPMGAFSTLADGGDDETVPADVVETPTITADVLDPRSWCSLLGLSPESGAGGLVWEAAQRTHSLEAMAESLEASDAPEADVRAARNHIRLARSWDVFDPDGLDGAALSGTEITVLDVSGLDSAPMNAVCRGIGEALYRARVDERIDRLPWLLIDEAHTFFDGVAQQALRTILTRGRAPGVSLVLATQRPSAVSETAISQSDVLISHRLTSEADLEALSAAQPTYMNESLDDRLPTDPGEVVVIDDATETIHAAQVRLRKTPHGGGSPSARDVVDLE</sequence>
<feature type="region of interest" description="Disordered" evidence="5">
    <location>
        <begin position="332"/>
        <end position="351"/>
    </location>
</feature>
<protein>
    <submittedName>
        <fullName evidence="7">ATP-binding protein</fullName>
    </submittedName>
</protein>
<dbReference type="GO" id="GO:0043138">
    <property type="term" value="F:3'-5' DNA helicase activity"/>
    <property type="evidence" value="ECO:0007669"/>
    <property type="project" value="UniProtKB-EC"/>
</dbReference>
<dbReference type="SUPFAM" id="SSF52540">
    <property type="entry name" value="P-loop containing nucleoside triphosphate hydrolases"/>
    <property type="match status" value="1"/>
</dbReference>
<dbReference type="GO" id="GO:0005524">
    <property type="term" value="F:ATP binding"/>
    <property type="evidence" value="ECO:0007669"/>
    <property type="project" value="UniProtKB-KW"/>
</dbReference>
<dbReference type="Proteomes" id="UP000318864">
    <property type="component" value="Unassembled WGS sequence"/>
</dbReference>
<dbReference type="SMART" id="SM00382">
    <property type="entry name" value="AAA"/>
    <property type="match status" value="1"/>
</dbReference>
<evidence type="ECO:0000256" key="5">
    <source>
        <dbReference type="SAM" id="MobiDB-lite"/>
    </source>
</evidence>
<keyword evidence="7" id="KW-0547">Nucleotide-binding</keyword>
<dbReference type="Gene3D" id="3.40.50.300">
    <property type="entry name" value="P-loop containing nucleotide triphosphate hydrolases"/>
    <property type="match status" value="2"/>
</dbReference>
<dbReference type="GO" id="GO:0043139">
    <property type="term" value="F:5'-3' DNA helicase activity"/>
    <property type="evidence" value="ECO:0007669"/>
    <property type="project" value="UniProtKB-EC"/>
</dbReference>
<dbReference type="InterPro" id="IPR003593">
    <property type="entry name" value="AAA+_ATPase"/>
</dbReference>
<evidence type="ECO:0000259" key="6">
    <source>
        <dbReference type="SMART" id="SM00382"/>
    </source>
</evidence>
<keyword evidence="7" id="KW-0067">ATP-binding</keyword>
<dbReference type="AlphaFoldDB" id="A0A4V3VL60"/>
<comment type="catalytic activity">
    <reaction evidence="4">
        <text>ATP + H2O = ADP + phosphate + H(+)</text>
        <dbReference type="Rhea" id="RHEA:13065"/>
        <dbReference type="ChEBI" id="CHEBI:15377"/>
        <dbReference type="ChEBI" id="CHEBI:15378"/>
        <dbReference type="ChEBI" id="CHEBI:30616"/>
        <dbReference type="ChEBI" id="CHEBI:43474"/>
        <dbReference type="ChEBI" id="CHEBI:456216"/>
        <dbReference type="EC" id="5.6.2.4"/>
    </reaction>
</comment>
<evidence type="ECO:0000256" key="2">
    <source>
        <dbReference type="ARBA" id="ARBA00034617"/>
    </source>
</evidence>
<dbReference type="PANTHER" id="PTHR42957:SF1">
    <property type="entry name" value="HELICASE MJ1565-RELATED"/>
    <property type="match status" value="1"/>
</dbReference>
<reference evidence="7 8" key="1">
    <citation type="submission" date="2018-10" db="EMBL/GenBank/DDBJ databases">
        <title>Natronolimnobius sp. XQ-INN 246 isolated from Inner Mongolia Autonomous Region of China.</title>
        <authorList>
            <person name="Xue Q."/>
        </authorList>
    </citation>
    <scope>NUCLEOTIDE SEQUENCE [LARGE SCALE GENOMIC DNA]</scope>
    <source>
        <strain evidence="7 8">XQ-INN 246</strain>
    </source>
</reference>
<evidence type="ECO:0000313" key="7">
    <source>
        <dbReference type="EMBL" id="THE64427.1"/>
    </source>
</evidence>
<dbReference type="InterPro" id="IPR008571">
    <property type="entry name" value="HerA-like"/>
</dbReference>
<dbReference type="InterPro" id="IPR027417">
    <property type="entry name" value="P-loop_NTPase"/>
</dbReference>
<dbReference type="OrthoDB" id="107033at2157"/>
<comment type="similarity">
    <text evidence="1">Belongs to the HerA family.</text>
</comment>
<proteinExistence type="inferred from homology"/>
<comment type="catalytic activity">
    <reaction evidence="3">
        <text>ATP + H2O = ADP + phosphate + H(+)</text>
        <dbReference type="Rhea" id="RHEA:13065"/>
        <dbReference type="ChEBI" id="CHEBI:15377"/>
        <dbReference type="ChEBI" id="CHEBI:15378"/>
        <dbReference type="ChEBI" id="CHEBI:30616"/>
        <dbReference type="ChEBI" id="CHEBI:43474"/>
        <dbReference type="ChEBI" id="CHEBI:456216"/>
        <dbReference type="EC" id="5.6.2.3"/>
    </reaction>
</comment>
<dbReference type="InterPro" id="IPR002789">
    <property type="entry name" value="HerA_central"/>
</dbReference>
<evidence type="ECO:0000313" key="8">
    <source>
        <dbReference type="Proteomes" id="UP000318864"/>
    </source>
</evidence>
<comment type="caution">
    <text evidence="7">The sequence shown here is derived from an EMBL/GenBank/DDBJ whole genome shotgun (WGS) entry which is preliminary data.</text>
</comment>
<evidence type="ECO:0000256" key="4">
    <source>
        <dbReference type="ARBA" id="ARBA00048988"/>
    </source>
</evidence>
<dbReference type="EMBL" id="RBZW01000033">
    <property type="protein sequence ID" value="THE64427.1"/>
    <property type="molecule type" value="Genomic_DNA"/>
</dbReference>
<dbReference type="PANTHER" id="PTHR42957">
    <property type="entry name" value="HELICASE MJ1565-RELATED"/>
    <property type="match status" value="1"/>
</dbReference>
<comment type="catalytic activity">
    <reaction evidence="2">
        <text>Couples ATP hydrolysis with the unwinding of duplex DNA by translocating in the 3'-5' direction.</text>
        <dbReference type="EC" id="5.6.2.4"/>
    </reaction>
</comment>
<dbReference type="RefSeq" id="WP_141465162.1">
    <property type="nucleotide sequence ID" value="NZ_RBZW01000033.1"/>
</dbReference>
<evidence type="ECO:0000256" key="3">
    <source>
        <dbReference type="ARBA" id="ARBA00048954"/>
    </source>
</evidence>
<organism evidence="7 8">
    <name type="scientific">Salinadaptatus halalkaliphilus</name>
    <dbReference type="NCBI Taxonomy" id="2419781"/>
    <lineage>
        <taxon>Archaea</taxon>
        <taxon>Methanobacteriati</taxon>
        <taxon>Methanobacteriota</taxon>
        <taxon>Stenosarchaea group</taxon>
        <taxon>Halobacteria</taxon>
        <taxon>Halobacteriales</taxon>
        <taxon>Natrialbaceae</taxon>
        <taxon>Salinadaptatus</taxon>
    </lineage>
</organism>
<accession>A0A4V3VL60</accession>
<feature type="domain" description="AAA+ ATPase" evidence="6">
    <location>
        <begin position="39"/>
        <end position="293"/>
    </location>
</feature>
<keyword evidence="8" id="KW-1185">Reference proteome</keyword>
<evidence type="ECO:0000256" key="1">
    <source>
        <dbReference type="ARBA" id="ARBA00007816"/>
    </source>
</evidence>
<dbReference type="Pfam" id="PF01935">
    <property type="entry name" value="DUF87"/>
    <property type="match status" value="1"/>
</dbReference>
<gene>
    <name evidence="7" type="ORF">D8Y22_13260</name>
</gene>